<proteinExistence type="predicted"/>
<feature type="region of interest" description="Disordered" evidence="1">
    <location>
        <begin position="82"/>
        <end position="112"/>
    </location>
</feature>
<organism evidence="2">
    <name type="scientific">Ensete ventricosum</name>
    <name type="common">Abyssinian banana</name>
    <name type="synonym">Musa ensete</name>
    <dbReference type="NCBI Taxonomy" id="4639"/>
    <lineage>
        <taxon>Eukaryota</taxon>
        <taxon>Viridiplantae</taxon>
        <taxon>Streptophyta</taxon>
        <taxon>Embryophyta</taxon>
        <taxon>Tracheophyta</taxon>
        <taxon>Spermatophyta</taxon>
        <taxon>Magnoliopsida</taxon>
        <taxon>Liliopsida</taxon>
        <taxon>Zingiberales</taxon>
        <taxon>Musaceae</taxon>
        <taxon>Ensete</taxon>
    </lineage>
</organism>
<feature type="compositionally biased region" description="Low complexity" evidence="1">
    <location>
        <begin position="100"/>
        <end position="112"/>
    </location>
</feature>
<dbReference type="AlphaFoldDB" id="A0A445MF49"/>
<gene>
    <name evidence="2" type="ORF">BHM03_00018386</name>
</gene>
<name>A0A445MF49_ENSVE</name>
<protein>
    <submittedName>
        <fullName evidence="2">Uncharacterized protein</fullName>
    </submittedName>
</protein>
<dbReference type="EMBL" id="KV875779">
    <property type="protein sequence ID" value="RZR72895.1"/>
    <property type="molecule type" value="Genomic_DNA"/>
</dbReference>
<evidence type="ECO:0000256" key="1">
    <source>
        <dbReference type="SAM" id="MobiDB-lite"/>
    </source>
</evidence>
<sequence length="112" mass="13053">MFLKTISLRITFEEEPCSKTLVTIFMVMDVPSAYNAIIERPTFNGLKEIEFLTRVGIDEVRNDSQESRQCYLIVVLLPKKAKSKPPYYDPSDSPRPFHTSSRWSSWSRYLLT</sequence>
<dbReference type="Proteomes" id="UP000290560">
    <property type="component" value="Unassembled WGS sequence"/>
</dbReference>
<reference evidence="2" key="1">
    <citation type="journal article" date="2018" name="Data Brief">
        <title>Genome sequence data from 17 accessions of Ensete ventricosum, a staple food crop for millions in Ethiopia.</title>
        <authorList>
            <person name="Yemataw Z."/>
            <person name="Muzemil S."/>
            <person name="Ambachew D."/>
            <person name="Tripathi L."/>
            <person name="Tesfaye K."/>
            <person name="Chala A."/>
            <person name="Farbos A."/>
            <person name="O'Neill P."/>
            <person name="Moore K."/>
            <person name="Grant M."/>
            <person name="Studholme D.J."/>
        </authorList>
    </citation>
    <scope>NUCLEOTIDE SEQUENCE [LARGE SCALE GENOMIC DNA]</scope>
    <source>
        <tissue evidence="2">Leaf</tissue>
    </source>
</reference>
<accession>A0A445MF49</accession>
<evidence type="ECO:0000313" key="2">
    <source>
        <dbReference type="EMBL" id="RZR72895.1"/>
    </source>
</evidence>